<comment type="caution">
    <text evidence="1">The sequence shown here is derived from an EMBL/GenBank/DDBJ whole genome shotgun (WGS) entry which is preliminary data.</text>
</comment>
<dbReference type="Proteomes" id="UP001207468">
    <property type="component" value="Unassembled WGS sequence"/>
</dbReference>
<reference evidence="1" key="1">
    <citation type="submission" date="2021-03" db="EMBL/GenBank/DDBJ databases">
        <title>Evolutionary priming and transition to the ectomycorrhizal habit in an iconic lineage of mushroom-forming fungi: is preadaptation a requirement?</title>
        <authorList>
            <consortium name="DOE Joint Genome Institute"/>
            <person name="Looney B.P."/>
            <person name="Miyauchi S."/>
            <person name="Morin E."/>
            <person name="Drula E."/>
            <person name="Courty P.E."/>
            <person name="Chicoki N."/>
            <person name="Fauchery L."/>
            <person name="Kohler A."/>
            <person name="Kuo A."/>
            <person name="LaButti K."/>
            <person name="Pangilinan J."/>
            <person name="Lipzen A."/>
            <person name="Riley R."/>
            <person name="Andreopoulos W."/>
            <person name="He G."/>
            <person name="Johnson J."/>
            <person name="Barry K.W."/>
            <person name="Grigoriev I.V."/>
            <person name="Nagy L."/>
            <person name="Hibbett D."/>
            <person name="Henrissat B."/>
            <person name="Matheny P.B."/>
            <person name="Labbe J."/>
            <person name="Martin A.F."/>
        </authorList>
    </citation>
    <scope>NUCLEOTIDE SEQUENCE</scope>
    <source>
        <strain evidence="1">BPL698</strain>
    </source>
</reference>
<evidence type="ECO:0000313" key="2">
    <source>
        <dbReference type="Proteomes" id="UP001207468"/>
    </source>
</evidence>
<dbReference type="EMBL" id="JAGFNK010000234">
    <property type="protein sequence ID" value="KAI9456576.1"/>
    <property type="molecule type" value="Genomic_DNA"/>
</dbReference>
<proteinExistence type="predicted"/>
<accession>A0ACC0U0R6</accession>
<sequence>MPYASPMIGGPSNASCKGQDRACCPDINTLPDGVLLGIFSFFVKDGSMTASGWQTLAHVCQRWRDIVLASPPRLNLRLVYNGNRPISEMPFVSSVLPVAINIAIEDPYQSPSLERFWVNTAAFLESEHCHRICEIDFATVPDPQMERLAAAMEKPFPQLTYLRICCVDSDAMLLKDSFLGGSAPLLRHLELQNCWFPGISKLGLSPNHLVTLHVQAIPYSGYISPQTWVTILSVMDRLESFRLEPPYVPRDPGSRPSLTRSVLPALTELGFEGFHEYLEELLAQIEVPLLNKLVVTFFTRDNFVVPQLHHLINHAESFKTCDRATVIHEYSTTQFAILKEINGSPELSLKLELPKSRHRFSSLAQLCSSSLLLPSTLVQLHIRDFHLLGRQSYGEATQCLEFLDLFIAVKDLSLTEHVGRHVCQVLGELAEERVTEVLPALQNIFLHHSRSWESVPSSIQRFIAARQLSGQPVAVYPWRLASAEL</sequence>
<gene>
    <name evidence="1" type="ORF">F5148DRAFT_1369702</name>
</gene>
<keyword evidence="2" id="KW-1185">Reference proteome</keyword>
<name>A0ACC0U0R6_9AGAM</name>
<evidence type="ECO:0000313" key="1">
    <source>
        <dbReference type="EMBL" id="KAI9456576.1"/>
    </source>
</evidence>
<organism evidence="1 2">
    <name type="scientific">Russula earlei</name>
    <dbReference type="NCBI Taxonomy" id="71964"/>
    <lineage>
        <taxon>Eukaryota</taxon>
        <taxon>Fungi</taxon>
        <taxon>Dikarya</taxon>
        <taxon>Basidiomycota</taxon>
        <taxon>Agaricomycotina</taxon>
        <taxon>Agaricomycetes</taxon>
        <taxon>Russulales</taxon>
        <taxon>Russulaceae</taxon>
        <taxon>Russula</taxon>
    </lineage>
</organism>
<protein>
    <submittedName>
        <fullName evidence="1">Uncharacterized protein</fullName>
    </submittedName>
</protein>